<evidence type="ECO:0000256" key="1">
    <source>
        <dbReference type="ARBA" id="ARBA00022801"/>
    </source>
</evidence>
<sequence>MTHSLTCCALIALSSLTLVAQNTPPAAEHNDQHFSADLSSASILKVTEAAAKWQLANPAKHPLWDWTSGALWTGYMAHAHTTGDETYYEALRQMAIENQYKLGPRKDFADDHCVGQAYLWLYLRDEIPHQIAHTKDTLTDFISRPHDEPLLWKNKIYLREPAWCDSLYMSPPTLAMLYAATGERKFLDSMDTLWWRTTDYLYDPESSLFWRDSNYFDRKEKNGQKVFWSRGNGWVFAGLCHILQYMPADYPSRPRYVKLFKEMAAKLKEIQHPDGSWHAALLDPDSFPAPESSGTAFYVYGMAWGINNGILSKSDYLPVCQKAWNRLVKNMHPSGKLGYVQAIGKDPQSVSLNETDVYGVGGLLSAGHELFKMQLLAGSKQHPITLTNPSSSLRLNKVLELPWSEIKAHLPDATPNNIAILDTISGYFLPIQNDGKLLLTQVSLMPKESRSLKLCILNDEQPKFFPSRLHARFVPERLDDFAWENDRMAFRMYGPALAAENARGGIDVWTKCVRYPIVDKWYAAGPSKYHDDHGEGMDAYKVGQTLGCGGLGYLGKSNKLTPSPVYDKSEVLATGPLRLKFKLNYPPLSVDKATISETRTLTMDAGEHFFHINSSFQVSGDTRGITPVTGIYVNEKSKLAETPDEAAQSIFQTNHAIATWELLGKPEQNYGFIGTAILTPKEGLTDSIHWDNNHPLITLNKDLSKPAQWFAGAAWSEVDTPRDTDFEHRAMQFTHDNFIHPIQVQF</sequence>
<name>A0ABW4ZF58_9BACT</name>
<evidence type="ECO:0000313" key="3">
    <source>
        <dbReference type="EMBL" id="MFD2160653.1"/>
    </source>
</evidence>
<dbReference type="EMBL" id="JBHUJB010000089">
    <property type="protein sequence ID" value="MFD2160653.1"/>
    <property type="molecule type" value="Genomic_DNA"/>
</dbReference>
<reference evidence="4" key="1">
    <citation type="journal article" date="2019" name="Int. J. Syst. Evol. Microbiol.">
        <title>The Global Catalogue of Microorganisms (GCM) 10K type strain sequencing project: providing services to taxonomists for standard genome sequencing and annotation.</title>
        <authorList>
            <consortium name="The Broad Institute Genomics Platform"/>
            <consortium name="The Broad Institute Genome Sequencing Center for Infectious Disease"/>
            <person name="Wu L."/>
            <person name="Ma J."/>
        </authorList>
    </citation>
    <scope>NUCLEOTIDE SEQUENCE [LARGE SCALE GENOMIC DNA]</scope>
    <source>
        <strain evidence="4">CCUG 57942</strain>
    </source>
</reference>
<dbReference type="InterPro" id="IPR010905">
    <property type="entry name" value="Glyco_hydro_88"/>
</dbReference>
<feature type="chain" id="PRO_5045890639" evidence="2">
    <location>
        <begin position="21"/>
        <end position="746"/>
    </location>
</feature>
<evidence type="ECO:0000313" key="4">
    <source>
        <dbReference type="Proteomes" id="UP001597389"/>
    </source>
</evidence>
<keyword evidence="4" id="KW-1185">Reference proteome</keyword>
<dbReference type="InterPro" id="IPR008928">
    <property type="entry name" value="6-hairpin_glycosidase_sf"/>
</dbReference>
<organism evidence="3 4">
    <name type="scientific">Rubritalea tangerina</name>
    <dbReference type="NCBI Taxonomy" id="430798"/>
    <lineage>
        <taxon>Bacteria</taxon>
        <taxon>Pseudomonadati</taxon>
        <taxon>Verrucomicrobiota</taxon>
        <taxon>Verrucomicrobiia</taxon>
        <taxon>Verrucomicrobiales</taxon>
        <taxon>Rubritaleaceae</taxon>
        <taxon>Rubritalea</taxon>
    </lineage>
</organism>
<dbReference type="InterPro" id="IPR052043">
    <property type="entry name" value="PolySaccharide_Degr_Enz"/>
</dbReference>
<dbReference type="GO" id="GO:0016787">
    <property type="term" value="F:hydrolase activity"/>
    <property type="evidence" value="ECO:0007669"/>
    <property type="project" value="UniProtKB-KW"/>
</dbReference>
<dbReference type="SUPFAM" id="SSF48208">
    <property type="entry name" value="Six-hairpin glycosidases"/>
    <property type="match status" value="1"/>
</dbReference>
<accession>A0ABW4ZF58</accession>
<evidence type="ECO:0000256" key="2">
    <source>
        <dbReference type="SAM" id="SignalP"/>
    </source>
</evidence>
<dbReference type="InterPro" id="IPR012341">
    <property type="entry name" value="6hp_glycosidase-like_sf"/>
</dbReference>
<dbReference type="Pfam" id="PF07470">
    <property type="entry name" value="Glyco_hydro_88"/>
    <property type="match status" value="1"/>
</dbReference>
<dbReference type="InterPro" id="IPR032342">
    <property type="entry name" value="DUF4861"/>
</dbReference>
<comment type="caution">
    <text evidence="3">The sequence shown here is derived from an EMBL/GenBank/DDBJ whole genome shotgun (WGS) entry which is preliminary data.</text>
</comment>
<dbReference type="Gene3D" id="1.50.10.10">
    <property type="match status" value="1"/>
</dbReference>
<keyword evidence="2" id="KW-0732">Signal</keyword>
<keyword evidence="1 3" id="KW-0378">Hydrolase</keyword>
<feature type="signal peptide" evidence="2">
    <location>
        <begin position="1"/>
        <end position="20"/>
    </location>
</feature>
<dbReference type="PANTHER" id="PTHR33886:SF8">
    <property type="entry name" value="UNSATURATED RHAMNOGALACTURONAN HYDROLASE (EUROFUNG)"/>
    <property type="match status" value="1"/>
</dbReference>
<gene>
    <name evidence="3" type="ORF">ACFSW8_17245</name>
</gene>
<dbReference type="Proteomes" id="UP001597389">
    <property type="component" value="Unassembled WGS sequence"/>
</dbReference>
<dbReference type="PANTHER" id="PTHR33886">
    <property type="entry name" value="UNSATURATED RHAMNOGALACTURONAN HYDROLASE (EUROFUNG)"/>
    <property type="match status" value="1"/>
</dbReference>
<dbReference type="Pfam" id="PF16153">
    <property type="entry name" value="DUF4861"/>
    <property type="match status" value="1"/>
</dbReference>
<dbReference type="RefSeq" id="WP_377089795.1">
    <property type="nucleotide sequence ID" value="NZ_JBHSJL010000014.1"/>
</dbReference>
<proteinExistence type="predicted"/>
<protein>
    <submittedName>
        <fullName evidence="3">Glycoside hydrolase family 88 protein</fullName>
    </submittedName>
</protein>